<reference evidence="1 2" key="1">
    <citation type="journal article" date="2013" name="Curr. Biol.">
        <title>The Genome of the Foraminiferan Reticulomyxa filosa.</title>
        <authorList>
            <person name="Glockner G."/>
            <person name="Hulsmann N."/>
            <person name="Schleicher M."/>
            <person name="Noegel A.A."/>
            <person name="Eichinger L."/>
            <person name="Gallinger C."/>
            <person name="Pawlowski J."/>
            <person name="Sierra R."/>
            <person name="Euteneuer U."/>
            <person name="Pillet L."/>
            <person name="Moustafa A."/>
            <person name="Platzer M."/>
            <person name="Groth M."/>
            <person name="Szafranski K."/>
            <person name="Schliwa M."/>
        </authorList>
    </citation>
    <scope>NUCLEOTIDE SEQUENCE [LARGE SCALE GENOMIC DNA]</scope>
</reference>
<gene>
    <name evidence="1" type="ORF">RFI_30300</name>
</gene>
<sequence length="242" mass="29135">MASTPFEAYYDMNADDDEAEASIEFKIKGREEVKRCKDEEIKEICRKFWIENESSRKQDFEEEELEFSTNMVKKREWENNSKMEHSKHENARIIEMMEKDIYKANTRIKEILSTICYRTPSTTSQWQWFKTLEEVIEEEEIGIVLGYRTESRVWLGRIYNDEGYRYYMKCKKNQSSENIPEVDLKVTSNGYITVDNKLINIEDTMISRMVEVMLNKKQLITSSMVRSYHNWLIEEEKEKERQ</sequence>
<protein>
    <submittedName>
        <fullName evidence="1">Uncharacterized protein</fullName>
    </submittedName>
</protein>
<name>X6LZN9_RETFI</name>
<accession>X6LZN9</accession>
<dbReference type="EMBL" id="ASPP01026519">
    <property type="protein sequence ID" value="ETO07089.1"/>
    <property type="molecule type" value="Genomic_DNA"/>
</dbReference>
<dbReference type="Proteomes" id="UP000023152">
    <property type="component" value="Unassembled WGS sequence"/>
</dbReference>
<keyword evidence="2" id="KW-1185">Reference proteome</keyword>
<evidence type="ECO:0000313" key="1">
    <source>
        <dbReference type="EMBL" id="ETO07089.1"/>
    </source>
</evidence>
<comment type="caution">
    <text evidence="1">The sequence shown here is derived from an EMBL/GenBank/DDBJ whole genome shotgun (WGS) entry which is preliminary data.</text>
</comment>
<organism evidence="1 2">
    <name type="scientific">Reticulomyxa filosa</name>
    <dbReference type="NCBI Taxonomy" id="46433"/>
    <lineage>
        <taxon>Eukaryota</taxon>
        <taxon>Sar</taxon>
        <taxon>Rhizaria</taxon>
        <taxon>Retaria</taxon>
        <taxon>Foraminifera</taxon>
        <taxon>Monothalamids</taxon>
        <taxon>Reticulomyxidae</taxon>
        <taxon>Reticulomyxa</taxon>
    </lineage>
</organism>
<evidence type="ECO:0000313" key="2">
    <source>
        <dbReference type="Proteomes" id="UP000023152"/>
    </source>
</evidence>
<proteinExistence type="predicted"/>
<dbReference type="AlphaFoldDB" id="X6LZN9"/>